<proteinExistence type="predicted"/>
<reference evidence="1" key="1">
    <citation type="submission" date="2017-03" db="EMBL/GenBank/DDBJ databases">
        <title>The mitochondrial genome of the carnivorous plant Utricularia reniformis (Lentibulariaceae): structure, comparative analysis and evolutionary landmarks.</title>
        <authorList>
            <person name="Silva S.R."/>
            <person name="Alvarenga D.O."/>
            <person name="Michael T.P."/>
            <person name="Miranda V.F.O."/>
            <person name="Varani A.M."/>
        </authorList>
    </citation>
    <scope>NUCLEOTIDE SEQUENCE</scope>
</reference>
<geneLocation type="mitochondrion" evidence="1"/>
<evidence type="ECO:0000313" key="1">
    <source>
        <dbReference type="EMBL" id="ART30463.1"/>
    </source>
</evidence>
<dbReference type="EMBL" id="KY774314">
    <property type="protein sequence ID" value="ART30463.1"/>
    <property type="molecule type" value="Genomic_DNA"/>
</dbReference>
<sequence length="88" mass="10348">MRMYMVGTRWQLMTETRWRTGVSTIRSLYLSFLNSHFVVFSCSKPGYHKEVYGSQQGFSFRPVSRMYMYVDWNSYSNFDSTPVAASSL</sequence>
<name>A0A1Y0AZ96_9LAMI</name>
<protein>
    <submittedName>
        <fullName evidence="1">Uncharacterized protein</fullName>
    </submittedName>
</protein>
<organism evidence="1">
    <name type="scientific">Utricularia reniformis</name>
    <dbReference type="NCBI Taxonomy" id="192314"/>
    <lineage>
        <taxon>Eukaryota</taxon>
        <taxon>Viridiplantae</taxon>
        <taxon>Streptophyta</taxon>
        <taxon>Embryophyta</taxon>
        <taxon>Tracheophyta</taxon>
        <taxon>Spermatophyta</taxon>
        <taxon>Magnoliopsida</taxon>
        <taxon>eudicotyledons</taxon>
        <taxon>Gunneridae</taxon>
        <taxon>Pentapetalae</taxon>
        <taxon>asterids</taxon>
        <taxon>lamiids</taxon>
        <taxon>Lamiales</taxon>
        <taxon>Lentibulariaceae</taxon>
        <taxon>Utricularia</taxon>
    </lineage>
</organism>
<gene>
    <name evidence="1" type="ORF">AEK19_MT0181</name>
</gene>
<keyword evidence="1" id="KW-0496">Mitochondrion</keyword>
<dbReference type="AlphaFoldDB" id="A0A1Y0AZ96"/>
<accession>A0A1Y0AZ96</accession>